<dbReference type="AlphaFoldDB" id="A0A0D2EPK9"/>
<dbReference type="OrthoDB" id="4142992at2759"/>
<keyword evidence="2" id="KW-1185">Reference proteome</keyword>
<dbReference type="GeneID" id="25333311"/>
<gene>
    <name evidence="1" type="ORF">PV05_11403</name>
</gene>
<reference evidence="1 2" key="1">
    <citation type="submission" date="2015-01" db="EMBL/GenBank/DDBJ databases">
        <title>The Genome Sequence of Exophiala xenobiotica CBS118157.</title>
        <authorList>
            <consortium name="The Broad Institute Genomics Platform"/>
            <person name="Cuomo C."/>
            <person name="de Hoog S."/>
            <person name="Gorbushina A."/>
            <person name="Stielow B."/>
            <person name="Teixiera M."/>
            <person name="Abouelleil A."/>
            <person name="Chapman S.B."/>
            <person name="Priest M."/>
            <person name="Young S.K."/>
            <person name="Wortman J."/>
            <person name="Nusbaum C."/>
            <person name="Birren B."/>
        </authorList>
    </citation>
    <scope>NUCLEOTIDE SEQUENCE [LARGE SCALE GENOMIC DNA]</scope>
    <source>
        <strain evidence="1 2">CBS 118157</strain>
    </source>
</reference>
<proteinExistence type="predicted"/>
<dbReference type="EMBL" id="KN847323">
    <property type="protein sequence ID" value="KIW49754.1"/>
    <property type="molecule type" value="Genomic_DNA"/>
</dbReference>
<name>A0A0D2EPK9_9EURO</name>
<protein>
    <submittedName>
        <fullName evidence="1">Uncharacterized protein</fullName>
    </submittedName>
</protein>
<dbReference type="HOGENOM" id="CLU_120071_0_0_1"/>
<organism evidence="1 2">
    <name type="scientific">Exophiala xenobiotica</name>
    <dbReference type="NCBI Taxonomy" id="348802"/>
    <lineage>
        <taxon>Eukaryota</taxon>
        <taxon>Fungi</taxon>
        <taxon>Dikarya</taxon>
        <taxon>Ascomycota</taxon>
        <taxon>Pezizomycotina</taxon>
        <taxon>Eurotiomycetes</taxon>
        <taxon>Chaetothyriomycetidae</taxon>
        <taxon>Chaetothyriales</taxon>
        <taxon>Herpotrichiellaceae</taxon>
        <taxon>Exophiala</taxon>
    </lineage>
</organism>
<evidence type="ECO:0000313" key="1">
    <source>
        <dbReference type="EMBL" id="KIW49754.1"/>
    </source>
</evidence>
<sequence>MCKAELNKSHTCHHKWLTIVKECEKGAGFNGNHCHKFKPARLGLFQPRFVSAAANTCPECDKKADYNSKTTRMIVDNRMDRGTLGNGYTLTDGYGNALPVYQASSYYHWGPGYAGGYTTTSCGVTRMARPPQDPGCGCTIM</sequence>
<evidence type="ECO:0000313" key="2">
    <source>
        <dbReference type="Proteomes" id="UP000054342"/>
    </source>
</evidence>
<dbReference type="RefSeq" id="XP_013310338.1">
    <property type="nucleotide sequence ID" value="XM_013454884.1"/>
</dbReference>
<accession>A0A0D2EPK9</accession>
<dbReference type="Proteomes" id="UP000054342">
    <property type="component" value="Unassembled WGS sequence"/>
</dbReference>